<dbReference type="NCBIfam" id="TIGR01428">
    <property type="entry name" value="HAD_type_II"/>
    <property type="match status" value="1"/>
</dbReference>
<dbReference type="EMBL" id="JAEKNN010000043">
    <property type="protein sequence ID" value="MBJ7609432.1"/>
    <property type="molecule type" value="Genomic_DNA"/>
</dbReference>
<accession>A0A934KKL4</accession>
<evidence type="ECO:0000256" key="1">
    <source>
        <dbReference type="ARBA" id="ARBA00008106"/>
    </source>
</evidence>
<evidence type="ECO:0000313" key="4">
    <source>
        <dbReference type="Proteomes" id="UP000614410"/>
    </source>
</evidence>
<comment type="similarity">
    <text evidence="1">Belongs to the HAD-like hydrolase superfamily. S-2-haloalkanoic acid dehalogenase family.</text>
</comment>
<comment type="caution">
    <text evidence="3">The sequence shown here is derived from an EMBL/GenBank/DDBJ whole genome shotgun (WGS) entry which is preliminary data.</text>
</comment>
<dbReference type="GO" id="GO:0019120">
    <property type="term" value="F:hydrolase activity, acting on acid halide bonds, in C-halide compounds"/>
    <property type="evidence" value="ECO:0007669"/>
    <property type="project" value="InterPro"/>
</dbReference>
<name>A0A934KKL4_9BACT</name>
<dbReference type="InterPro" id="IPR036412">
    <property type="entry name" value="HAD-like_sf"/>
</dbReference>
<dbReference type="InterPro" id="IPR006439">
    <property type="entry name" value="HAD-SF_hydro_IA"/>
</dbReference>
<reference evidence="3 4" key="1">
    <citation type="submission" date="2020-10" db="EMBL/GenBank/DDBJ databases">
        <title>Ca. Dormibacterota MAGs.</title>
        <authorList>
            <person name="Montgomery K."/>
        </authorList>
    </citation>
    <scope>NUCLEOTIDE SEQUENCE [LARGE SCALE GENOMIC DNA]</scope>
    <source>
        <strain evidence="3">Mitchell_Peninsula_5</strain>
    </source>
</reference>
<dbReference type="Proteomes" id="UP000614410">
    <property type="component" value="Unassembled WGS sequence"/>
</dbReference>
<dbReference type="PANTHER" id="PTHR43316:SF3">
    <property type="entry name" value="HALOACID DEHALOGENASE, TYPE II (AFU_ORTHOLOGUE AFUA_2G07750)-RELATED"/>
    <property type="match status" value="1"/>
</dbReference>
<dbReference type="SUPFAM" id="SSF56784">
    <property type="entry name" value="HAD-like"/>
    <property type="match status" value="1"/>
</dbReference>
<sequence length="228" mass="24482">MARVPAVVLFDVVETLFSLERVGTLLRAAGLGDDGVDRWFPRFLRDGIALATSGDFRPFREVAQSSLRDALRTAGADASDGVVDTVLEGFGALDAYDDVRPALEFLRDRSIRVMTLSNGSAASTRALLDRASLSPLVAGVLSADEVRLWKPRPEPYLHACTVAGLPPDRVALVAVHAWDIQGAASAGLITGWCARLEREYSPLFRTPDATGETLLNLVHALATLEAAQ</sequence>
<dbReference type="SFLD" id="SFLDG01129">
    <property type="entry name" value="C1.5:_HAD__Beta-PGM__Phosphata"/>
    <property type="match status" value="1"/>
</dbReference>
<dbReference type="InterPro" id="IPR023198">
    <property type="entry name" value="PGP-like_dom2"/>
</dbReference>
<dbReference type="Gene3D" id="3.40.50.1000">
    <property type="entry name" value="HAD superfamily/HAD-like"/>
    <property type="match status" value="1"/>
</dbReference>
<evidence type="ECO:0000313" key="3">
    <source>
        <dbReference type="EMBL" id="MBJ7609432.1"/>
    </source>
</evidence>
<dbReference type="Pfam" id="PF00702">
    <property type="entry name" value="Hydrolase"/>
    <property type="match status" value="1"/>
</dbReference>
<dbReference type="PANTHER" id="PTHR43316">
    <property type="entry name" value="HYDROLASE, HALOACID DELAHOGENASE-RELATED"/>
    <property type="match status" value="1"/>
</dbReference>
<dbReference type="AlphaFoldDB" id="A0A934KKL4"/>
<evidence type="ECO:0000256" key="2">
    <source>
        <dbReference type="ARBA" id="ARBA00022801"/>
    </source>
</evidence>
<dbReference type="Gene3D" id="1.10.150.240">
    <property type="entry name" value="Putative phosphatase, domain 2"/>
    <property type="match status" value="1"/>
</dbReference>
<dbReference type="InterPro" id="IPR051540">
    <property type="entry name" value="S-2-haloacid_dehalogenase"/>
</dbReference>
<gene>
    <name evidence="3" type="ORF">JF887_08385</name>
</gene>
<keyword evidence="2" id="KW-0378">Hydrolase</keyword>
<dbReference type="InterPro" id="IPR023214">
    <property type="entry name" value="HAD_sf"/>
</dbReference>
<dbReference type="PRINTS" id="PR00413">
    <property type="entry name" value="HADHALOGNASE"/>
</dbReference>
<dbReference type="NCBIfam" id="TIGR01493">
    <property type="entry name" value="HAD-SF-IA-v2"/>
    <property type="match status" value="1"/>
</dbReference>
<protein>
    <submittedName>
        <fullName evidence="3">Haloacid dehalogenase type II</fullName>
    </submittedName>
</protein>
<proteinExistence type="inferred from homology"/>
<dbReference type="SFLD" id="SFLDS00003">
    <property type="entry name" value="Haloacid_Dehalogenase"/>
    <property type="match status" value="1"/>
</dbReference>
<dbReference type="InterPro" id="IPR006328">
    <property type="entry name" value="2-HAD"/>
</dbReference>
<organism evidence="3 4">
    <name type="scientific">Candidatus Amunia macphersoniae</name>
    <dbReference type="NCBI Taxonomy" id="3127014"/>
    <lineage>
        <taxon>Bacteria</taxon>
        <taxon>Bacillati</taxon>
        <taxon>Candidatus Dormiibacterota</taxon>
        <taxon>Candidatus Dormibacteria</taxon>
        <taxon>Candidatus Aeolococcales</taxon>
        <taxon>Candidatus Aeolococcaceae</taxon>
        <taxon>Candidatus Amunia</taxon>
    </lineage>
</organism>